<dbReference type="eggNOG" id="ENOG5031JX0">
    <property type="taxonomic scope" value="Bacteria"/>
</dbReference>
<dbReference type="PATRIC" id="fig|1172190.3.peg.2174"/>
<dbReference type="RefSeq" id="WP_021288488.1">
    <property type="nucleotide sequence ID" value="NZ_AUPZ01000021.1"/>
</dbReference>
<dbReference type="STRING" id="1172190.M947_11275"/>
<accession>T0KLT6</accession>
<evidence type="ECO:0000313" key="1">
    <source>
        <dbReference type="EMBL" id="EQB34343.1"/>
    </source>
</evidence>
<comment type="caution">
    <text evidence="1">The sequence shown here is derived from an EMBL/GenBank/DDBJ whole genome shotgun (WGS) entry which is preliminary data.</text>
</comment>
<evidence type="ECO:0000313" key="2">
    <source>
        <dbReference type="Proteomes" id="UP000015520"/>
    </source>
</evidence>
<reference evidence="1 2" key="1">
    <citation type="submission" date="2013-07" db="EMBL/GenBank/DDBJ databases">
        <title>Sulfurimonas hongkongensis AST-10 Genome Sequencing.</title>
        <authorList>
            <person name="Cai L."/>
            <person name="Zhang T."/>
        </authorList>
    </citation>
    <scope>NUCLEOTIDE SEQUENCE [LARGE SCALE GENOMIC DNA]</scope>
    <source>
        <strain evidence="1 2">AST-10</strain>
    </source>
</reference>
<dbReference type="Proteomes" id="UP000015520">
    <property type="component" value="Unassembled WGS sequence"/>
</dbReference>
<dbReference type="EMBL" id="AUPZ01000021">
    <property type="protein sequence ID" value="EQB34343.1"/>
    <property type="molecule type" value="Genomic_DNA"/>
</dbReference>
<protein>
    <submittedName>
        <fullName evidence="1">Uncharacterized protein</fullName>
    </submittedName>
</protein>
<proteinExistence type="predicted"/>
<organism evidence="1 2">
    <name type="scientific">Sulfurimonas hongkongensis</name>
    <dbReference type="NCBI Taxonomy" id="1172190"/>
    <lineage>
        <taxon>Bacteria</taxon>
        <taxon>Pseudomonadati</taxon>
        <taxon>Campylobacterota</taxon>
        <taxon>Epsilonproteobacteria</taxon>
        <taxon>Campylobacterales</taxon>
        <taxon>Sulfurimonadaceae</taxon>
        <taxon>Sulfurimonas</taxon>
    </lineage>
</organism>
<keyword evidence="2" id="KW-1185">Reference proteome</keyword>
<name>T0KLT6_9BACT</name>
<sequence>MKREIVANTFTPTYDELEDRLRFVINYQDIQNRVDFMITRSFIINLISTAEEFIAKHYSTADFKKTLIQHNIKKQESQEKLEHTKSQQSQEDRVLLKTDSANLELLRTDEELLLEVKFFFDINSKHTTLTFNSKNITAKADLDGFMLMQVFQVMKSAIPFIKWGISYNF</sequence>
<dbReference type="OrthoDB" id="5334672at2"/>
<gene>
    <name evidence="1" type="ORF">M947_11275</name>
</gene>
<dbReference type="AlphaFoldDB" id="T0KLT6"/>